<evidence type="ECO:0000256" key="7">
    <source>
        <dbReference type="SAM" id="Phobius"/>
    </source>
</evidence>
<accession>A0AAD8GT89</accession>
<comment type="catalytic activity">
    <reaction evidence="1">
        <text>Hydrolysis of terminal, non-reducing beta-D-glucosyl residues with release of beta-D-glucose.</text>
        <dbReference type="EC" id="3.2.1.21"/>
    </reaction>
</comment>
<dbReference type="PANTHER" id="PTHR30620">
    <property type="entry name" value="PERIPLASMIC BETA-GLUCOSIDASE-RELATED"/>
    <property type="match status" value="1"/>
</dbReference>
<gene>
    <name evidence="8" type="ORF">POM88_047369</name>
</gene>
<dbReference type="PANTHER" id="PTHR30620:SF16">
    <property type="entry name" value="LYSOSOMAL BETA GLUCOSIDASE"/>
    <property type="match status" value="1"/>
</dbReference>
<evidence type="ECO:0000256" key="5">
    <source>
        <dbReference type="ARBA" id="ARBA00022801"/>
    </source>
</evidence>
<name>A0AAD8GT89_9APIA</name>
<comment type="caution">
    <text evidence="8">The sequence shown here is derived from an EMBL/GenBank/DDBJ whole genome shotgun (WGS) entry which is preliminary data.</text>
</comment>
<keyword evidence="4" id="KW-0732">Signal</keyword>
<keyword evidence="6" id="KW-0326">Glycosidase</keyword>
<dbReference type="Proteomes" id="UP001237642">
    <property type="component" value="Unassembled WGS sequence"/>
</dbReference>
<feature type="transmembrane region" description="Helical" evidence="7">
    <location>
        <begin position="12"/>
        <end position="32"/>
    </location>
</feature>
<evidence type="ECO:0000256" key="6">
    <source>
        <dbReference type="ARBA" id="ARBA00023295"/>
    </source>
</evidence>
<sequence length="125" mass="13858">MPFRRELQLSWCLIQVGMVSRCMLIMILLLIISRENWDFGGIVISDYEGIDRITTPPHADYTYSLQASILAGLDMVSSMAMSFYALFLDYPHGEILGSIASGIAGTNLMAGGRVVEEKEKEGLHV</sequence>
<dbReference type="Gene3D" id="3.20.20.300">
    <property type="entry name" value="Glycoside hydrolase, family 3, N-terminal domain"/>
    <property type="match status" value="1"/>
</dbReference>
<evidence type="ECO:0000256" key="1">
    <source>
        <dbReference type="ARBA" id="ARBA00000448"/>
    </source>
</evidence>
<evidence type="ECO:0000313" key="9">
    <source>
        <dbReference type="Proteomes" id="UP001237642"/>
    </source>
</evidence>
<keyword evidence="5" id="KW-0378">Hydrolase</keyword>
<evidence type="ECO:0000256" key="4">
    <source>
        <dbReference type="ARBA" id="ARBA00022729"/>
    </source>
</evidence>
<dbReference type="GO" id="GO:0009251">
    <property type="term" value="P:glucan catabolic process"/>
    <property type="evidence" value="ECO:0007669"/>
    <property type="project" value="TreeGrafter"/>
</dbReference>
<proteinExistence type="inferred from homology"/>
<evidence type="ECO:0000313" key="8">
    <source>
        <dbReference type="EMBL" id="KAK1354113.1"/>
    </source>
</evidence>
<evidence type="ECO:0000256" key="2">
    <source>
        <dbReference type="ARBA" id="ARBA00005336"/>
    </source>
</evidence>
<dbReference type="EMBL" id="JAUIZM010000011">
    <property type="protein sequence ID" value="KAK1354113.1"/>
    <property type="molecule type" value="Genomic_DNA"/>
</dbReference>
<keyword evidence="7" id="KW-0472">Membrane</keyword>
<feature type="transmembrane region" description="Helical" evidence="7">
    <location>
        <begin position="65"/>
        <end position="87"/>
    </location>
</feature>
<dbReference type="GO" id="GO:0008422">
    <property type="term" value="F:beta-glucosidase activity"/>
    <property type="evidence" value="ECO:0007669"/>
    <property type="project" value="UniProtKB-EC"/>
</dbReference>
<protein>
    <recommendedName>
        <fullName evidence="3">beta-glucosidase</fullName>
        <ecNumber evidence="3">3.2.1.21</ecNumber>
    </recommendedName>
</protein>
<keyword evidence="7" id="KW-0812">Transmembrane</keyword>
<dbReference type="EC" id="3.2.1.21" evidence="3"/>
<dbReference type="InterPro" id="IPR036962">
    <property type="entry name" value="Glyco_hydro_3_N_sf"/>
</dbReference>
<evidence type="ECO:0000256" key="3">
    <source>
        <dbReference type="ARBA" id="ARBA00012744"/>
    </source>
</evidence>
<comment type="similarity">
    <text evidence="2">Belongs to the glycosyl hydrolase 3 family.</text>
</comment>
<dbReference type="SUPFAM" id="SSF51445">
    <property type="entry name" value="(Trans)glycosidases"/>
    <property type="match status" value="1"/>
</dbReference>
<keyword evidence="7" id="KW-1133">Transmembrane helix</keyword>
<organism evidence="8 9">
    <name type="scientific">Heracleum sosnowskyi</name>
    <dbReference type="NCBI Taxonomy" id="360622"/>
    <lineage>
        <taxon>Eukaryota</taxon>
        <taxon>Viridiplantae</taxon>
        <taxon>Streptophyta</taxon>
        <taxon>Embryophyta</taxon>
        <taxon>Tracheophyta</taxon>
        <taxon>Spermatophyta</taxon>
        <taxon>Magnoliopsida</taxon>
        <taxon>eudicotyledons</taxon>
        <taxon>Gunneridae</taxon>
        <taxon>Pentapetalae</taxon>
        <taxon>asterids</taxon>
        <taxon>campanulids</taxon>
        <taxon>Apiales</taxon>
        <taxon>Apiaceae</taxon>
        <taxon>Apioideae</taxon>
        <taxon>apioid superclade</taxon>
        <taxon>Tordylieae</taxon>
        <taxon>Tordyliinae</taxon>
        <taxon>Heracleum</taxon>
    </lineage>
</organism>
<reference evidence="8" key="1">
    <citation type="submission" date="2023-02" db="EMBL/GenBank/DDBJ databases">
        <title>Genome of toxic invasive species Heracleum sosnowskyi carries increased number of genes despite the absence of recent whole-genome duplications.</title>
        <authorList>
            <person name="Schelkunov M."/>
            <person name="Shtratnikova V."/>
            <person name="Makarenko M."/>
            <person name="Klepikova A."/>
            <person name="Omelchenko D."/>
            <person name="Novikova G."/>
            <person name="Obukhova E."/>
            <person name="Bogdanov V."/>
            <person name="Penin A."/>
            <person name="Logacheva M."/>
        </authorList>
    </citation>
    <scope>NUCLEOTIDE SEQUENCE</scope>
    <source>
        <strain evidence="8">Hsosn_3</strain>
        <tissue evidence="8">Leaf</tissue>
    </source>
</reference>
<keyword evidence="9" id="KW-1185">Reference proteome</keyword>
<dbReference type="AlphaFoldDB" id="A0AAD8GT89"/>
<dbReference type="InterPro" id="IPR051915">
    <property type="entry name" value="Cellulose_Degrad_GH3"/>
</dbReference>
<reference evidence="8" key="2">
    <citation type="submission" date="2023-05" db="EMBL/GenBank/DDBJ databases">
        <authorList>
            <person name="Schelkunov M.I."/>
        </authorList>
    </citation>
    <scope>NUCLEOTIDE SEQUENCE</scope>
    <source>
        <strain evidence="8">Hsosn_3</strain>
        <tissue evidence="8">Leaf</tissue>
    </source>
</reference>
<dbReference type="InterPro" id="IPR017853">
    <property type="entry name" value="GH"/>
</dbReference>